<reference evidence="1 2" key="1">
    <citation type="submission" date="2013-06" db="EMBL/GenBank/DDBJ databases">
        <title>Whole genome shotgun sequence of Bacillus selenatarsenatis SF-1.</title>
        <authorList>
            <person name="Kuroda M."/>
            <person name="Sei K."/>
            <person name="Yamashita M."/>
            <person name="Ike M."/>
        </authorList>
    </citation>
    <scope>NUCLEOTIDE SEQUENCE [LARGE SCALE GENOMIC DNA]</scope>
    <source>
        <strain evidence="1 2">SF-1</strain>
    </source>
</reference>
<protein>
    <submittedName>
        <fullName evidence="1">Uncharacterized protein</fullName>
    </submittedName>
</protein>
<evidence type="ECO:0000313" key="2">
    <source>
        <dbReference type="Proteomes" id="UP000031014"/>
    </source>
</evidence>
<dbReference type="STRING" id="1321606.SAMD00020551_2215"/>
<accession>A0A0A8X2A8</accession>
<comment type="caution">
    <text evidence="1">The sequence shown here is derived from an EMBL/GenBank/DDBJ whole genome shotgun (WGS) entry which is preliminary data.</text>
</comment>
<name>A0A0A8X2A8_MESS1</name>
<dbReference type="Proteomes" id="UP000031014">
    <property type="component" value="Unassembled WGS sequence"/>
</dbReference>
<sequence>MQESHGGSMAFFYPICLGNSQSQDKSVQKGRVIGMLLLLL</sequence>
<evidence type="ECO:0000313" key="1">
    <source>
        <dbReference type="EMBL" id="GAM14068.1"/>
    </source>
</evidence>
<organism evidence="1 2">
    <name type="scientific">Mesobacillus selenatarsenatis (strain DSM 18680 / JCM 14380 / FERM P-15431 / SF-1)</name>
    <dbReference type="NCBI Taxonomy" id="1321606"/>
    <lineage>
        <taxon>Bacteria</taxon>
        <taxon>Bacillati</taxon>
        <taxon>Bacillota</taxon>
        <taxon>Bacilli</taxon>
        <taxon>Bacillales</taxon>
        <taxon>Bacillaceae</taxon>
        <taxon>Mesobacillus</taxon>
    </lineage>
</organism>
<gene>
    <name evidence="1" type="ORF">SAMD00020551_2215</name>
</gene>
<dbReference type="AlphaFoldDB" id="A0A0A8X2A8"/>
<dbReference type="EMBL" id="BASE01000045">
    <property type="protein sequence ID" value="GAM14068.1"/>
    <property type="molecule type" value="Genomic_DNA"/>
</dbReference>
<proteinExistence type="predicted"/>
<keyword evidence="2" id="KW-1185">Reference proteome</keyword>